<evidence type="ECO:0000313" key="13">
    <source>
        <dbReference type="EMBL" id="CAB3980140.1"/>
    </source>
</evidence>
<keyword evidence="7" id="KW-0482">Metalloprotease</keyword>
<evidence type="ECO:0000256" key="11">
    <source>
        <dbReference type="SAM" id="MobiDB-lite"/>
    </source>
</evidence>
<dbReference type="CDD" id="cd04278">
    <property type="entry name" value="ZnMc_MMP"/>
    <property type="match status" value="1"/>
</dbReference>
<feature type="binding site" evidence="9">
    <location>
        <position position="183"/>
    </location>
    <ligand>
        <name>Zn(2+)</name>
        <dbReference type="ChEBI" id="CHEBI:29105"/>
        <label>2</label>
        <note>catalytic</note>
    </ligand>
</feature>
<feature type="binding site" evidence="9">
    <location>
        <position position="133"/>
    </location>
    <ligand>
        <name>Ca(2+)</name>
        <dbReference type="ChEBI" id="CHEBI:29108"/>
        <label>3</label>
    </ligand>
</feature>
<feature type="binding site" evidence="9">
    <location>
        <position position="155"/>
    </location>
    <ligand>
        <name>Ca(2+)</name>
        <dbReference type="ChEBI" id="CHEBI:29108"/>
        <label>1</label>
    </ligand>
</feature>
<dbReference type="SUPFAM" id="SSF55486">
    <property type="entry name" value="Metalloproteases ('zincins'), catalytic domain"/>
    <property type="match status" value="1"/>
</dbReference>
<reference evidence="13" key="1">
    <citation type="submission" date="2020-04" db="EMBL/GenBank/DDBJ databases">
        <authorList>
            <person name="Alioto T."/>
            <person name="Alioto T."/>
            <person name="Gomez Garrido J."/>
        </authorList>
    </citation>
    <scope>NUCLEOTIDE SEQUENCE</scope>
    <source>
        <strain evidence="13">A484AB</strain>
    </source>
</reference>
<feature type="binding site" evidence="9">
    <location>
        <position position="152"/>
    </location>
    <ligand>
        <name>Ca(2+)</name>
        <dbReference type="ChEBI" id="CHEBI:29108"/>
        <label>3</label>
    </ligand>
</feature>
<feature type="binding site" evidence="9">
    <location>
        <position position="191"/>
    </location>
    <ligand>
        <name>Zn(2+)</name>
        <dbReference type="ChEBI" id="CHEBI:29105"/>
        <label>2</label>
        <note>catalytic</note>
    </ligand>
</feature>
<dbReference type="Gene3D" id="3.40.390.10">
    <property type="entry name" value="Collagenase (Catalytic Domain)"/>
    <property type="match status" value="1"/>
</dbReference>
<feature type="binding site" evidence="9">
    <location>
        <position position="115"/>
    </location>
    <ligand>
        <name>Ca(2+)</name>
        <dbReference type="ChEBI" id="CHEBI:29108"/>
        <label>2</label>
    </ligand>
</feature>
<dbReference type="GO" id="GO:0030574">
    <property type="term" value="P:collagen catabolic process"/>
    <property type="evidence" value="ECO:0007669"/>
    <property type="project" value="TreeGrafter"/>
</dbReference>
<keyword evidence="14" id="KW-1185">Reference proteome</keyword>
<dbReference type="InterPro" id="IPR033739">
    <property type="entry name" value="M10A_MMP"/>
</dbReference>
<organism evidence="13 14">
    <name type="scientific">Paramuricea clavata</name>
    <name type="common">Red gorgonian</name>
    <name type="synonym">Violescent sea-whip</name>
    <dbReference type="NCBI Taxonomy" id="317549"/>
    <lineage>
        <taxon>Eukaryota</taxon>
        <taxon>Metazoa</taxon>
        <taxon>Cnidaria</taxon>
        <taxon>Anthozoa</taxon>
        <taxon>Octocorallia</taxon>
        <taxon>Malacalcyonacea</taxon>
        <taxon>Plexauridae</taxon>
        <taxon>Paramuricea</taxon>
    </lineage>
</organism>
<dbReference type="OrthoDB" id="406838at2759"/>
<evidence type="ECO:0000256" key="7">
    <source>
        <dbReference type="ARBA" id="ARBA00023049"/>
    </source>
</evidence>
<evidence type="ECO:0000256" key="5">
    <source>
        <dbReference type="ARBA" id="ARBA00022801"/>
    </source>
</evidence>
<keyword evidence="2" id="KW-0645">Protease</keyword>
<dbReference type="SMART" id="SM00254">
    <property type="entry name" value="ShKT"/>
    <property type="match status" value="1"/>
</dbReference>
<feature type="binding site" evidence="9">
    <location>
        <position position="155"/>
    </location>
    <ligand>
        <name>Ca(2+)</name>
        <dbReference type="ChEBI" id="CHEBI:29108"/>
        <label>3</label>
    </ligand>
</feature>
<evidence type="ECO:0000256" key="6">
    <source>
        <dbReference type="ARBA" id="ARBA00022833"/>
    </source>
</evidence>
<feature type="binding site" evidence="9">
    <location>
        <position position="137"/>
    </location>
    <ligand>
        <name>Ca(2+)</name>
        <dbReference type="ChEBI" id="CHEBI:29108"/>
        <label>3</label>
    </ligand>
</feature>
<dbReference type="PANTHER" id="PTHR10201:SF291">
    <property type="entry name" value="MATRIX METALLOPROTEINASE 1, ISOFORM C-RELATED"/>
    <property type="match status" value="1"/>
</dbReference>
<feature type="chain" id="PRO_5043579709" evidence="12">
    <location>
        <begin position="20"/>
        <end position="267"/>
    </location>
</feature>
<sequence length="267" mass="30879">MKTFLLWILFAALIWLSNAEKIEETSIPGESTKSESNGVVETSSRKLASTPKKRRKRYAYKLPWRKDEFTYSILKYTRDLPARVQEGVFGKAFNIWHEAAPQLKFKFKRNEPKADFKISFVRGAHGDAQAFDGRGPLIAHVYAPEDGRMHFDDDEWFTDKSRYGTNLLSAAVHEVGHALGMGHSRKKSSMMYKLYRKYRGKDVELDSDDIKGITKLYRIRPSDRGNPNCKDKNRRMCENYKEMGYCAAEYKAVMKEYCQFTCGLCDS</sequence>
<feature type="binding site" evidence="9">
    <location>
        <position position="177"/>
    </location>
    <ligand>
        <name>Zn(2+)</name>
        <dbReference type="ChEBI" id="CHEBI:29105"/>
        <label>2</label>
        <note>catalytic</note>
    </ligand>
</feature>
<evidence type="ECO:0000256" key="1">
    <source>
        <dbReference type="ARBA" id="ARBA00010370"/>
    </source>
</evidence>
<evidence type="ECO:0000256" key="12">
    <source>
        <dbReference type="SAM" id="SignalP"/>
    </source>
</evidence>
<feature type="compositionally biased region" description="Polar residues" evidence="11">
    <location>
        <begin position="28"/>
        <end position="47"/>
    </location>
</feature>
<keyword evidence="9" id="KW-0106">Calcium</keyword>
<comment type="caution">
    <text evidence="13">The sequence shown here is derived from an EMBL/GenBank/DDBJ whole genome shotgun (WGS) entry which is preliminary data.</text>
</comment>
<evidence type="ECO:0000256" key="2">
    <source>
        <dbReference type="ARBA" id="ARBA00022670"/>
    </source>
</evidence>
<dbReference type="Gene3D" id="1.10.10.1940">
    <property type="match status" value="1"/>
</dbReference>
<dbReference type="GO" id="GO:0006508">
    <property type="term" value="P:proteolysis"/>
    <property type="evidence" value="ECO:0007669"/>
    <property type="project" value="UniProtKB-KW"/>
</dbReference>
<comment type="similarity">
    <text evidence="1">Belongs to the peptidase M10A family.</text>
</comment>
<feature type="binding site" evidence="9">
    <location>
        <position position="79"/>
    </location>
    <ligand>
        <name>Ca(2+)</name>
        <dbReference type="ChEBI" id="CHEBI:29108"/>
        <label>1</label>
    </ligand>
</feature>
<feature type="region of interest" description="Disordered" evidence="11">
    <location>
        <begin position="26"/>
        <end position="52"/>
    </location>
</feature>
<dbReference type="SMART" id="SM00235">
    <property type="entry name" value="ZnMc"/>
    <property type="match status" value="1"/>
</dbReference>
<feature type="binding site" evidence="9">
    <location>
        <position position="150"/>
    </location>
    <ligand>
        <name>Zn(2+)</name>
        <dbReference type="ChEBI" id="CHEBI:29105"/>
        <label>1</label>
    </ligand>
</feature>
<dbReference type="EMBL" id="CACRXK020000261">
    <property type="protein sequence ID" value="CAB3980140.1"/>
    <property type="molecule type" value="Genomic_DNA"/>
</dbReference>
<comment type="cofactor">
    <cofactor evidence="9">
        <name>Zn(2+)</name>
        <dbReference type="ChEBI" id="CHEBI:29105"/>
    </cofactor>
    <text evidence="9">Binds 2 Zn(2+) ions per subunit.</text>
</comment>
<gene>
    <name evidence="13" type="ORF">PACLA_8A054612</name>
</gene>
<keyword evidence="5" id="KW-0378">Hydrolase</keyword>
<dbReference type="GO" id="GO:0004222">
    <property type="term" value="F:metalloendopeptidase activity"/>
    <property type="evidence" value="ECO:0007669"/>
    <property type="project" value="InterPro"/>
</dbReference>
<keyword evidence="4 12" id="KW-0732">Signal</keyword>
<comment type="caution">
    <text evidence="10">Lacks conserved residue(s) required for the propagation of feature annotation.</text>
</comment>
<evidence type="ECO:0000256" key="10">
    <source>
        <dbReference type="PROSITE-ProRule" id="PRU01005"/>
    </source>
</evidence>
<dbReference type="InterPro" id="IPR021190">
    <property type="entry name" value="Pept_M10A"/>
</dbReference>
<keyword evidence="6 9" id="KW-0862">Zinc</keyword>
<evidence type="ECO:0000256" key="8">
    <source>
        <dbReference type="PIRSR" id="PIRSR621190-1"/>
    </source>
</evidence>
<feature type="binding site" evidence="9">
    <location>
        <position position="173"/>
    </location>
    <ligand>
        <name>Zn(2+)</name>
        <dbReference type="ChEBI" id="CHEBI:29105"/>
        <label>2</label>
        <note>catalytic</note>
    </ligand>
</feature>
<protein>
    <submittedName>
        <fullName evidence="13">Hatching enzyme-like</fullName>
    </submittedName>
</protein>
<dbReference type="GO" id="GO:0008270">
    <property type="term" value="F:zinc ion binding"/>
    <property type="evidence" value="ECO:0007669"/>
    <property type="project" value="InterPro"/>
</dbReference>
<keyword evidence="3 9" id="KW-0479">Metal-binding</keyword>
<dbReference type="PANTHER" id="PTHR10201">
    <property type="entry name" value="MATRIX METALLOPROTEINASE"/>
    <property type="match status" value="1"/>
</dbReference>
<evidence type="ECO:0000313" key="14">
    <source>
        <dbReference type="Proteomes" id="UP001152795"/>
    </source>
</evidence>
<dbReference type="InterPro" id="IPR001818">
    <property type="entry name" value="Pept_M10_metallopeptidase"/>
</dbReference>
<dbReference type="Pfam" id="PF00413">
    <property type="entry name" value="Peptidase_M10"/>
    <property type="match status" value="1"/>
</dbReference>
<evidence type="ECO:0000256" key="4">
    <source>
        <dbReference type="ARBA" id="ARBA00022729"/>
    </source>
</evidence>
<feature type="binding site" evidence="9">
    <location>
        <position position="125"/>
    </location>
    <ligand>
        <name>Zn(2+)</name>
        <dbReference type="ChEBI" id="CHEBI:29105"/>
        <label>1</label>
    </ligand>
</feature>
<dbReference type="GO" id="GO:0031012">
    <property type="term" value="C:extracellular matrix"/>
    <property type="evidence" value="ECO:0007669"/>
    <property type="project" value="InterPro"/>
</dbReference>
<dbReference type="InterPro" id="IPR024079">
    <property type="entry name" value="MetalloPept_cat_dom_sf"/>
</dbReference>
<dbReference type="Proteomes" id="UP001152795">
    <property type="component" value="Unassembled WGS sequence"/>
</dbReference>
<feature type="binding site" evidence="9">
    <location>
        <position position="140"/>
    </location>
    <ligand>
        <name>Zn(2+)</name>
        <dbReference type="ChEBI" id="CHEBI:29105"/>
        <label>1</label>
    </ligand>
</feature>
<comment type="cofactor">
    <cofactor evidence="9">
        <name>Ca(2+)</name>
        <dbReference type="ChEBI" id="CHEBI:29108"/>
    </cofactor>
    <text evidence="9">Can bind about 5 Ca(2+) ions per subunit.</text>
</comment>
<evidence type="ECO:0000256" key="9">
    <source>
        <dbReference type="PIRSR" id="PIRSR621190-2"/>
    </source>
</evidence>
<dbReference type="PROSITE" id="PS51670">
    <property type="entry name" value="SHKT"/>
    <property type="match status" value="1"/>
</dbReference>
<dbReference type="PRINTS" id="PR00138">
    <property type="entry name" value="MATRIXIN"/>
</dbReference>
<feature type="binding site" evidence="9">
    <location>
        <position position="127"/>
    </location>
    <ligand>
        <name>Zn(2+)</name>
        <dbReference type="ChEBI" id="CHEBI:29105"/>
        <label>1</label>
    </ligand>
</feature>
<dbReference type="AlphaFoldDB" id="A0A6S7G2A0"/>
<dbReference type="InterPro" id="IPR003582">
    <property type="entry name" value="ShKT_dom"/>
</dbReference>
<dbReference type="GO" id="GO:0030198">
    <property type="term" value="P:extracellular matrix organization"/>
    <property type="evidence" value="ECO:0007669"/>
    <property type="project" value="TreeGrafter"/>
</dbReference>
<feature type="binding site" evidence="9">
    <location>
        <position position="153"/>
    </location>
    <ligand>
        <name>Ca(2+)</name>
        <dbReference type="ChEBI" id="CHEBI:29108"/>
        <label>1</label>
    </ligand>
</feature>
<feature type="binding site" evidence="9">
    <location>
        <position position="132"/>
    </location>
    <ligand>
        <name>Ca(2+)</name>
        <dbReference type="ChEBI" id="CHEBI:29108"/>
        <label>3</label>
    </ligand>
</feature>
<accession>A0A6S7G2A0</accession>
<dbReference type="Pfam" id="PF01549">
    <property type="entry name" value="ShK"/>
    <property type="match status" value="1"/>
</dbReference>
<dbReference type="InterPro" id="IPR006026">
    <property type="entry name" value="Peptidase_Metallo"/>
</dbReference>
<feature type="active site" evidence="8">
    <location>
        <position position="174"/>
    </location>
</feature>
<feature type="signal peptide" evidence="12">
    <location>
        <begin position="1"/>
        <end position="19"/>
    </location>
</feature>
<name>A0A6S7G2A0_PARCT</name>
<proteinExistence type="inferred from homology"/>
<evidence type="ECO:0000256" key="3">
    <source>
        <dbReference type="ARBA" id="ARBA00022723"/>
    </source>
</evidence>